<dbReference type="GO" id="GO:0005886">
    <property type="term" value="C:plasma membrane"/>
    <property type="evidence" value="ECO:0007669"/>
    <property type="project" value="UniProtKB-SubCell"/>
</dbReference>
<accession>A0A8J3BWM7</accession>
<evidence type="ECO:0000259" key="8">
    <source>
        <dbReference type="PROSITE" id="PS50893"/>
    </source>
</evidence>
<dbReference type="PROSITE" id="PS00211">
    <property type="entry name" value="ABC_TRANSPORTER_1"/>
    <property type="match status" value="1"/>
</dbReference>
<evidence type="ECO:0000256" key="4">
    <source>
        <dbReference type="ARBA" id="ARBA00022840"/>
    </source>
</evidence>
<feature type="transmembrane region" description="Helical" evidence="7">
    <location>
        <begin position="59"/>
        <end position="77"/>
    </location>
</feature>
<dbReference type="InterPro" id="IPR011527">
    <property type="entry name" value="ABC1_TM_dom"/>
</dbReference>
<evidence type="ECO:0000256" key="1">
    <source>
        <dbReference type="ARBA" id="ARBA00004651"/>
    </source>
</evidence>
<evidence type="ECO:0000256" key="3">
    <source>
        <dbReference type="ARBA" id="ARBA00022741"/>
    </source>
</evidence>
<feature type="transmembrane region" description="Helical" evidence="7">
    <location>
        <begin position="27"/>
        <end position="47"/>
    </location>
</feature>
<dbReference type="SUPFAM" id="SSF90123">
    <property type="entry name" value="ABC transporter transmembrane region"/>
    <property type="match status" value="1"/>
</dbReference>
<dbReference type="InterPro" id="IPR017871">
    <property type="entry name" value="ABC_transporter-like_CS"/>
</dbReference>
<dbReference type="PANTHER" id="PTHR24221:SF646">
    <property type="entry name" value="HAEMOLYSIN SECRETION ATP-BINDING PROTEIN"/>
    <property type="match status" value="1"/>
</dbReference>
<keyword evidence="6 7" id="KW-0472">Membrane</keyword>
<dbReference type="RefSeq" id="WP_189077220.1">
    <property type="nucleotide sequence ID" value="NZ_BMMX01000001.1"/>
</dbReference>
<keyword evidence="3" id="KW-0547">Nucleotide-binding</keyword>
<gene>
    <name evidence="10" type="ORF">GCM10012284_03510</name>
</gene>
<evidence type="ECO:0000313" key="10">
    <source>
        <dbReference type="EMBL" id="GGK72866.1"/>
    </source>
</evidence>
<protein>
    <submittedName>
        <fullName evidence="10">ABC transporter permease</fullName>
    </submittedName>
</protein>
<evidence type="ECO:0000256" key="2">
    <source>
        <dbReference type="ARBA" id="ARBA00022692"/>
    </source>
</evidence>
<name>A0A8J3BWM7_9ACTN</name>
<keyword evidence="11" id="KW-1185">Reference proteome</keyword>
<comment type="caution">
    <text evidence="10">The sequence shown here is derived from an EMBL/GenBank/DDBJ whole genome shotgun (WGS) entry which is preliminary data.</text>
</comment>
<reference evidence="10" key="2">
    <citation type="submission" date="2020-09" db="EMBL/GenBank/DDBJ databases">
        <authorList>
            <person name="Sun Q."/>
            <person name="Zhou Y."/>
        </authorList>
    </citation>
    <scope>NUCLEOTIDE SEQUENCE</scope>
    <source>
        <strain evidence="10">CGMCC 4.7299</strain>
    </source>
</reference>
<dbReference type="InterPro" id="IPR039421">
    <property type="entry name" value="Type_1_exporter"/>
</dbReference>
<dbReference type="CDD" id="cd03228">
    <property type="entry name" value="ABCC_MRP_Like"/>
    <property type="match status" value="1"/>
</dbReference>
<keyword evidence="4" id="KW-0067">ATP-binding</keyword>
<dbReference type="Proteomes" id="UP000656042">
    <property type="component" value="Unassembled WGS sequence"/>
</dbReference>
<dbReference type="Gene3D" id="1.20.1560.10">
    <property type="entry name" value="ABC transporter type 1, transmembrane domain"/>
    <property type="match status" value="1"/>
</dbReference>
<dbReference type="GO" id="GO:0016887">
    <property type="term" value="F:ATP hydrolysis activity"/>
    <property type="evidence" value="ECO:0007669"/>
    <property type="project" value="InterPro"/>
</dbReference>
<dbReference type="SMART" id="SM00382">
    <property type="entry name" value="AAA"/>
    <property type="match status" value="1"/>
</dbReference>
<dbReference type="GO" id="GO:0005524">
    <property type="term" value="F:ATP binding"/>
    <property type="evidence" value="ECO:0007669"/>
    <property type="project" value="UniProtKB-KW"/>
</dbReference>
<comment type="subcellular location">
    <subcellularLocation>
        <location evidence="1">Cell membrane</location>
        <topology evidence="1">Multi-pass membrane protein</topology>
    </subcellularLocation>
</comment>
<feature type="domain" description="ABC transporter" evidence="8">
    <location>
        <begin position="340"/>
        <end position="586"/>
    </location>
</feature>
<dbReference type="InterPro" id="IPR027417">
    <property type="entry name" value="P-loop_NTPase"/>
</dbReference>
<feature type="transmembrane region" description="Helical" evidence="7">
    <location>
        <begin position="246"/>
        <end position="267"/>
    </location>
</feature>
<sequence>MRTDSSVVLAMLRIAYRADAKATTTVLVLAFINAVAVAATGLSVRNLSNAAGLGAERRILLAAAIGALAYALIASAQRVQHNLQVDLTERVDLVLCQRLNAMTAGAPTLEHLERTDFLDRLSQIRSSTETLAGACWGAISGASSLLSLGLSAWLLAGVHPVLCALVLLAVPPLYFSRRASALLARARDESAEGERRERRLHRLCTSPGAAKELRISGSDQDVDRRASDYWDGVTVRLVRAMRAASLWQIAGWAGFAVGYLAALAFVADEVSQGRGTPGDLLMVASLSAYLRTQLSTTVTGLSQLAEGRHTIRHLRWLQAHTRQQAHRGTTPAPERLTDGIRLSGVTFTYPGTDQPVLRNVDLHLPAGSTVAVVGINGAGKTTLVKLLTGMYEPAQGDVLVDGVPLREMRLEDWRARTTAAFQDFFTLEGRVLHTVGVGDVPRVDDAAAVGAAVEAAQAGEVVERLPHGLDAMLGRTFGGPELSHGQWQKLALSRALMRTGPLLAVLDEPTAALDPQVEHELYAQFTGPGRPANSSVGGITLLVSHRFSTVRTADLIVVLDRGRVAELGTHDELSRGQGRYAELYAAQSMAYAP</sequence>
<dbReference type="GO" id="GO:0140359">
    <property type="term" value="F:ABC-type transporter activity"/>
    <property type="evidence" value="ECO:0007669"/>
    <property type="project" value="InterPro"/>
</dbReference>
<evidence type="ECO:0000256" key="6">
    <source>
        <dbReference type="ARBA" id="ARBA00023136"/>
    </source>
</evidence>
<dbReference type="Gene3D" id="3.40.50.300">
    <property type="entry name" value="P-loop containing nucleotide triphosphate hydrolases"/>
    <property type="match status" value="1"/>
</dbReference>
<dbReference type="PROSITE" id="PS50929">
    <property type="entry name" value="ABC_TM1F"/>
    <property type="match status" value="1"/>
</dbReference>
<feature type="transmembrane region" description="Helical" evidence="7">
    <location>
        <begin position="152"/>
        <end position="175"/>
    </location>
</feature>
<dbReference type="InterPro" id="IPR036640">
    <property type="entry name" value="ABC1_TM_sf"/>
</dbReference>
<evidence type="ECO:0000256" key="5">
    <source>
        <dbReference type="ARBA" id="ARBA00022989"/>
    </source>
</evidence>
<dbReference type="InterPro" id="IPR003439">
    <property type="entry name" value="ABC_transporter-like_ATP-bd"/>
</dbReference>
<reference evidence="10" key="1">
    <citation type="journal article" date="2014" name="Int. J. Syst. Evol. Microbiol.">
        <title>Complete genome sequence of Corynebacterium casei LMG S-19264T (=DSM 44701T), isolated from a smear-ripened cheese.</title>
        <authorList>
            <consortium name="US DOE Joint Genome Institute (JGI-PGF)"/>
            <person name="Walter F."/>
            <person name="Albersmeier A."/>
            <person name="Kalinowski J."/>
            <person name="Ruckert C."/>
        </authorList>
    </citation>
    <scope>NUCLEOTIDE SEQUENCE</scope>
    <source>
        <strain evidence="10">CGMCC 4.7299</strain>
    </source>
</reference>
<evidence type="ECO:0000256" key="7">
    <source>
        <dbReference type="SAM" id="Phobius"/>
    </source>
</evidence>
<evidence type="ECO:0000313" key="11">
    <source>
        <dbReference type="Proteomes" id="UP000656042"/>
    </source>
</evidence>
<dbReference type="SUPFAM" id="SSF52540">
    <property type="entry name" value="P-loop containing nucleoside triphosphate hydrolases"/>
    <property type="match status" value="1"/>
</dbReference>
<proteinExistence type="predicted"/>
<dbReference type="GO" id="GO:0034040">
    <property type="term" value="F:ATPase-coupled lipid transmembrane transporter activity"/>
    <property type="evidence" value="ECO:0007669"/>
    <property type="project" value="TreeGrafter"/>
</dbReference>
<keyword evidence="2 7" id="KW-0812">Transmembrane</keyword>
<dbReference type="PROSITE" id="PS50893">
    <property type="entry name" value="ABC_TRANSPORTER_2"/>
    <property type="match status" value="1"/>
</dbReference>
<dbReference type="InterPro" id="IPR003593">
    <property type="entry name" value="AAA+_ATPase"/>
</dbReference>
<dbReference type="AlphaFoldDB" id="A0A8J3BWM7"/>
<feature type="domain" description="ABC transmembrane type-1" evidence="9">
    <location>
        <begin position="26"/>
        <end position="306"/>
    </location>
</feature>
<organism evidence="10 11">
    <name type="scientific">Mangrovihabitans endophyticus</name>
    <dbReference type="NCBI Taxonomy" id="1751298"/>
    <lineage>
        <taxon>Bacteria</taxon>
        <taxon>Bacillati</taxon>
        <taxon>Actinomycetota</taxon>
        <taxon>Actinomycetes</taxon>
        <taxon>Micromonosporales</taxon>
        <taxon>Micromonosporaceae</taxon>
        <taxon>Mangrovihabitans</taxon>
    </lineage>
</organism>
<keyword evidence="5 7" id="KW-1133">Transmembrane helix</keyword>
<evidence type="ECO:0000259" key="9">
    <source>
        <dbReference type="PROSITE" id="PS50929"/>
    </source>
</evidence>
<dbReference type="EMBL" id="BMMX01000001">
    <property type="protein sequence ID" value="GGK72866.1"/>
    <property type="molecule type" value="Genomic_DNA"/>
</dbReference>
<dbReference type="Pfam" id="PF00005">
    <property type="entry name" value="ABC_tran"/>
    <property type="match status" value="1"/>
</dbReference>
<dbReference type="PANTHER" id="PTHR24221">
    <property type="entry name" value="ATP-BINDING CASSETTE SUB-FAMILY B"/>
    <property type="match status" value="1"/>
</dbReference>